<dbReference type="RefSeq" id="WP_116693164.1">
    <property type="nucleotide sequence ID" value="NZ_QEHR01000001.1"/>
</dbReference>
<feature type="transmembrane region" description="Helical" evidence="1">
    <location>
        <begin position="101"/>
        <end position="122"/>
    </location>
</feature>
<accession>A0A2U0I8J3</accession>
<dbReference type="OrthoDB" id="9808870at2"/>
<evidence type="ECO:0000313" key="2">
    <source>
        <dbReference type="EMBL" id="PVW17416.1"/>
    </source>
</evidence>
<proteinExistence type="predicted"/>
<dbReference type="EMBL" id="QEHR01000001">
    <property type="protein sequence ID" value="PVW17416.1"/>
    <property type="molecule type" value="Genomic_DNA"/>
</dbReference>
<name>A0A2U0I8J3_9FLAO</name>
<keyword evidence="1" id="KW-1133">Transmembrane helix</keyword>
<feature type="transmembrane region" description="Helical" evidence="1">
    <location>
        <begin position="170"/>
        <end position="187"/>
    </location>
</feature>
<feature type="transmembrane region" description="Helical" evidence="1">
    <location>
        <begin position="20"/>
        <end position="36"/>
    </location>
</feature>
<feature type="transmembrane region" description="Helical" evidence="1">
    <location>
        <begin position="71"/>
        <end position="89"/>
    </location>
</feature>
<dbReference type="Pfam" id="PF13795">
    <property type="entry name" value="HupE_UreJ_2"/>
    <property type="match status" value="1"/>
</dbReference>
<keyword evidence="1" id="KW-0472">Membrane</keyword>
<sequence>MTDFWLYFKLGLEHVLDWQAYDHVLFIIVLCAAYNFNAWRKLLILVTLFTVGHTVSLLLANYGVVSVSSSWIEFLIPITILVTALFNLFTAGKEKRAEKLGLFYITTLFFGLIHGFGFAGYFKMISSDNDVLHLLEFALGIEAAQLIVVVLVLILAFIVQTIFRFNKRDWVLVISSIVIGLVIPMLVENWIF</sequence>
<dbReference type="Proteomes" id="UP000245962">
    <property type="component" value="Unassembled WGS sequence"/>
</dbReference>
<keyword evidence="3" id="KW-1185">Reference proteome</keyword>
<dbReference type="InterPro" id="IPR032809">
    <property type="entry name" value="Put_HupE_UreJ"/>
</dbReference>
<keyword evidence="1" id="KW-0812">Transmembrane</keyword>
<organism evidence="2 3">
    <name type="scientific">Marixanthomonas spongiae</name>
    <dbReference type="NCBI Taxonomy" id="2174845"/>
    <lineage>
        <taxon>Bacteria</taxon>
        <taxon>Pseudomonadati</taxon>
        <taxon>Bacteroidota</taxon>
        <taxon>Flavobacteriia</taxon>
        <taxon>Flavobacteriales</taxon>
        <taxon>Flavobacteriaceae</taxon>
        <taxon>Marixanthomonas</taxon>
    </lineage>
</organism>
<reference evidence="2 3" key="1">
    <citation type="submission" date="2018-04" db="EMBL/GenBank/DDBJ databases">
        <title>Marixanthomonas spongiae HN-E44 sp. nov., isolated from a marine sponge.</title>
        <authorList>
            <person name="Luo L."/>
            <person name="Zhuang L."/>
        </authorList>
    </citation>
    <scope>NUCLEOTIDE SEQUENCE [LARGE SCALE GENOMIC DNA]</scope>
    <source>
        <strain evidence="2 3">HN-E44</strain>
    </source>
</reference>
<dbReference type="AlphaFoldDB" id="A0A2U0I8J3"/>
<gene>
    <name evidence="2" type="ORF">DDV96_02610</name>
</gene>
<protein>
    <submittedName>
        <fullName evidence="2">HupE / UreJ protein</fullName>
    </submittedName>
</protein>
<feature type="transmembrane region" description="Helical" evidence="1">
    <location>
        <begin position="134"/>
        <end position="158"/>
    </location>
</feature>
<comment type="caution">
    <text evidence="2">The sequence shown here is derived from an EMBL/GenBank/DDBJ whole genome shotgun (WGS) entry which is preliminary data.</text>
</comment>
<evidence type="ECO:0000256" key="1">
    <source>
        <dbReference type="SAM" id="Phobius"/>
    </source>
</evidence>
<feature type="transmembrane region" description="Helical" evidence="1">
    <location>
        <begin position="43"/>
        <end position="65"/>
    </location>
</feature>
<evidence type="ECO:0000313" key="3">
    <source>
        <dbReference type="Proteomes" id="UP000245962"/>
    </source>
</evidence>